<dbReference type="EMBL" id="BKCJ010002718">
    <property type="protein sequence ID" value="GEU50467.1"/>
    <property type="molecule type" value="Genomic_DNA"/>
</dbReference>
<name>A0A6L2KP21_TANCI</name>
<dbReference type="AlphaFoldDB" id="A0A6L2KP21"/>
<comment type="caution">
    <text evidence="1">The sequence shown here is derived from an EMBL/GenBank/DDBJ whole genome shotgun (WGS) entry which is preliminary data.</text>
</comment>
<evidence type="ECO:0000313" key="1">
    <source>
        <dbReference type="EMBL" id="GEU50467.1"/>
    </source>
</evidence>
<gene>
    <name evidence="1" type="ORF">Tci_022445</name>
</gene>
<protein>
    <recommendedName>
        <fullName evidence="2">Reverse transcriptase domain-containing protein</fullName>
    </recommendedName>
</protein>
<accession>A0A6L2KP21</accession>
<organism evidence="1">
    <name type="scientific">Tanacetum cinerariifolium</name>
    <name type="common">Dalmatian daisy</name>
    <name type="synonym">Chrysanthemum cinerariifolium</name>
    <dbReference type="NCBI Taxonomy" id="118510"/>
    <lineage>
        <taxon>Eukaryota</taxon>
        <taxon>Viridiplantae</taxon>
        <taxon>Streptophyta</taxon>
        <taxon>Embryophyta</taxon>
        <taxon>Tracheophyta</taxon>
        <taxon>Spermatophyta</taxon>
        <taxon>Magnoliopsida</taxon>
        <taxon>eudicotyledons</taxon>
        <taxon>Gunneridae</taxon>
        <taxon>Pentapetalae</taxon>
        <taxon>asterids</taxon>
        <taxon>campanulids</taxon>
        <taxon>Asterales</taxon>
        <taxon>Asteraceae</taxon>
        <taxon>Asteroideae</taxon>
        <taxon>Anthemideae</taxon>
        <taxon>Anthemidinae</taxon>
        <taxon>Tanacetum</taxon>
    </lineage>
</organism>
<proteinExistence type="predicted"/>
<sequence>MIDIVTVRHKLSLNTLLTELVVFERAEFVFKEVAYVKSIPPKCPLGFSRVLKGALDKLVKETLAESFPPMLDVDEEDLDLSERNLKQCRRKICDGHYKRFVMAIILRNTLIDHHHLIASQVVVLDKIMSFPRGTSCGRNGLRAQHLLDCLSGDVVAISDYASLTTLVKPCGGICPIAVGTVWRRLVSKVSAVMIGHSLDGYLDELEFGVGVSGGGETILHAVNRLVEDRRDNVGLSMLLVDLKMP</sequence>
<reference evidence="1" key="1">
    <citation type="journal article" date="2019" name="Sci. Rep.">
        <title>Draft genome of Tanacetum cinerariifolium, the natural source of mosquito coil.</title>
        <authorList>
            <person name="Yamashiro T."/>
            <person name="Shiraishi A."/>
            <person name="Satake H."/>
            <person name="Nakayama K."/>
        </authorList>
    </citation>
    <scope>NUCLEOTIDE SEQUENCE</scope>
</reference>
<evidence type="ECO:0008006" key="2">
    <source>
        <dbReference type="Google" id="ProtNLM"/>
    </source>
</evidence>